<dbReference type="SUPFAM" id="SSF46785">
    <property type="entry name" value="Winged helix' DNA-binding domain"/>
    <property type="match status" value="1"/>
</dbReference>
<dbReference type="InterPro" id="IPR011711">
    <property type="entry name" value="GntR_C"/>
</dbReference>
<dbReference type="OrthoDB" id="9028214at2"/>
<dbReference type="AlphaFoldDB" id="A0A2M8J714"/>
<protein>
    <submittedName>
        <fullName evidence="5">GntR family transcriptional regulator</fullName>
    </submittedName>
</protein>
<dbReference type="Gene3D" id="1.10.10.10">
    <property type="entry name" value="Winged helix-like DNA-binding domain superfamily/Winged helix DNA-binding domain"/>
    <property type="match status" value="1"/>
</dbReference>
<dbReference type="Pfam" id="PF00392">
    <property type="entry name" value="GntR"/>
    <property type="match status" value="1"/>
</dbReference>
<dbReference type="PANTHER" id="PTHR43537:SF45">
    <property type="entry name" value="GNTR FAMILY REGULATORY PROTEIN"/>
    <property type="match status" value="1"/>
</dbReference>
<evidence type="ECO:0000256" key="1">
    <source>
        <dbReference type="ARBA" id="ARBA00023015"/>
    </source>
</evidence>
<dbReference type="InterPro" id="IPR036390">
    <property type="entry name" value="WH_DNA-bd_sf"/>
</dbReference>
<dbReference type="SMART" id="SM00895">
    <property type="entry name" value="FCD"/>
    <property type="match status" value="1"/>
</dbReference>
<keyword evidence="3" id="KW-0804">Transcription</keyword>
<dbReference type="SUPFAM" id="SSF48008">
    <property type="entry name" value="GntR ligand-binding domain-like"/>
    <property type="match status" value="1"/>
</dbReference>
<dbReference type="Gene3D" id="1.20.120.530">
    <property type="entry name" value="GntR ligand-binding domain-like"/>
    <property type="match status" value="1"/>
</dbReference>
<feature type="domain" description="HTH gntR-type" evidence="4">
    <location>
        <begin position="11"/>
        <end position="78"/>
    </location>
</feature>
<evidence type="ECO:0000313" key="6">
    <source>
        <dbReference type="Proteomes" id="UP000231553"/>
    </source>
</evidence>
<dbReference type="GO" id="GO:0003700">
    <property type="term" value="F:DNA-binding transcription factor activity"/>
    <property type="evidence" value="ECO:0007669"/>
    <property type="project" value="InterPro"/>
</dbReference>
<dbReference type="InterPro" id="IPR008920">
    <property type="entry name" value="TF_FadR/GntR_C"/>
</dbReference>
<evidence type="ECO:0000313" key="5">
    <source>
        <dbReference type="EMBL" id="PJE38556.1"/>
    </source>
</evidence>
<keyword evidence="6" id="KW-1185">Reference proteome</keyword>
<sequence>MSGGVTKTPAALKGDTAFETLRREIVSCRIRPGATLSEPEVMESFGLGKATCRVALQRLAACGLVQAIPRQGYRVSAVTLKDVEDLFELRLLLEPRAARLAAEAGKCDIGKLERLEEMCRKPRPRDIGNQIDFFLEANRSFHMAIARASGNARLCTMLGGIYDEMGRLVALGFGDRGARPNIEGDHIKLIAAMATGDGDKAEAVARRHVEVFRADVMATVNDSLRSSGVVEALNLVTVLKGAGE</sequence>
<accession>A0A2M8J714</accession>
<dbReference type="SMART" id="SM00345">
    <property type="entry name" value="HTH_GNTR"/>
    <property type="match status" value="1"/>
</dbReference>
<dbReference type="Pfam" id="PF07729">
    <property type="entry name" value="FCD"/>
    <property type="match status" value="1"/>
</dbReference>
<proteinExistence type="predicted"/>
<dbReference type="Proteomes" id="UP000231553">
    <property type="component" value="Unassembled WGS sequence"/>
</dbReference>
<name>A0A2M8J714_9RHOB</name>
<gene>
    <name evidence="5" type="ORF">CVM52_00045</name>
</gene>
<dbReference type="PANTHER" id="PTHR43537">
    <property type="entry name" value="TRANSCRIPTIONAL REGULATOR, GNTR FAMILY"/>
    <property type="match status" value="1"/>
</dbReference>
<keyword evidence="2" id="KW-0238">DNA-binding</keyword>
<evidence type="ECO:0000259" key="4">
    <source>
        <dbReference type="PROSITE" id="PS50949"/>
    </source>
</evidence>
<evidence type="ECO:0000256" key="3">
    <source>
        <dbReference type="ARBA" id="ARBA00023163"/>
    </source>
</evidence>
<dbReference type="PROSITE" id="PS50949">
    <property type="entry name" value="HTH_GNTR"/>
    <property type="match status" value="1"/>
</dbReference>
<comment type="caution">
    <text evidence="5">The sequence shown here is derived from an EMBL/GenBank/DDBJ whole genome shotgun (WGS) entry which is preliminary data.</text>
</comment>
<dbReference type="InterPro" id="IPR036388">
    <property type="entry name" value="WH-like_DNA-bd_sf"/>
</dbReference>
<reference evidence="5 6" key="1">
    <citation type="journal article" date="2018" name="Int. J. Syst. Evol. Microbiol.">
        <title>Pseudooceanicola lipolyticus sp. nov., a marine alphaproteobacterium, reclassification of Oceanicola flagellatus as Pseudooceanicola flagellatus comb. nov. and emended description of the genus Pseudooceanicola.</title>
        <authorList>
            <person name="Huang M.-M."/>
            <person name="Guo L.-L."/>
            <person name="Wu Y.-H."/>
            <person name="Lai Q.-L."/>
            <person name="Shao Z.-Z."/>
            <person name="Wang C.-S."/>
            <person name="Wu M."/>
            <person name="Xu X.-W."/>
        </authorList>
    </citation>
    <scope>NUCLEOTIDE SEQUENCE [LARGE SCALE GENOMIC DNA]</scope>
    <source>
        <strain evidence="5 6">157</strain>
    </source>
</reference>
<dbReference type="GO" id="GO:0003677">
    <property type="term" value="F:DNA binding"/>
    <property type="evidence" value="ECO:0007669"/>
    <property type="project" value="UniProtKB-KW"/>
</dbReference>
<organism evidence="5 6">
    <name type="scientific">Pseudooceanicola lipolyticus</name>
    <dbReference type="NCBI Taxonomy" id="2029104"/>
    <lineage>
        <taxon>Bacteria</taxon>
        <taxon>Pseudomonadati</taxon>
        <taxon>Pseudomonadota</taxon>
        <taxon>Alphaproteobacteria</taxon>
        <taxon>Rhodobacterales</taxon>
        <taxon>Paracoccaceae</taxon>
        <taxon>Pseudooceanicola</taxon>
    </lineage>
</organism>
<keyword evidence="1" id="KW-0805">Transcription regulation</keyword>
<dbReference type="RefSeq" id="WP_100160683.1">
    <property type="nucleotide sequence ID" value="NZ_PGTB01000001.1"/>
</dbReference>
<dbReference type="InterPro" id="IPR000524">
    <property type="entry name" value="Tscrpt_reg_HTH_GntR"/>
</dbReference>
<dbReference type="EMBL" id="PGTB01000001">
    <property type="protein sequence ID" value="PJE38556.1"/>
    <property type="molecule type" value="Genomic_DNA"/>
</dbReference>
<evidence type="ECO:0000256" key="2">
    <source>
        <dbReference type="ARBA" id="ARBA00023125"/>
    </source>
</evidence>